<reference evidence="1" key="1">
    <citation type="submission" date="2023-10" db="EMBL/GenBank/DDBJ databases">
        <title>Amphibacter perezi, gen. nov., sp. nov. a novel taxa of the family Comamonadaceae, class Betaproteobacteria isolated from the skin microbiota of Pelophylax perezi from different populations.</title>
        <authorList>
            <person name="Costa S."/>
            <person name="Proenca D.N."/>
            <person name="Lopes I."/>
            <person name="Morais P.V."/>
        </authorList>
    </citation>
    <scope>NUCLEOTIDE SEQUENCE</scope>
    <source>
        <strain evidence="1">SL12-8</strain>
    </source>
</reference>
<keyword evidence="2" id="KW-1185">Reference proteome</keyword>
<gene>
    <name evidence="1" type="ORF">RV045_10180</name>
</gene>
<evidence type="ECO:0000313" key="1">
    <source>
        <dbReference type="EMBL" id="MEJ7138788.1"/>
    </source>
</evidence>
<accession>A0ACC6P3K9</accession>
<organism evidence="1 2">
    <name type="scientific">Amphibiibacter pelophylacis</name>
    <dbReference type="NCBI Taxonomy" id="1799477"/>
    <lineage>
        <taxon>Bacteria</taxon>
        <taxon>Pseudomonadati</taxon>
        <taxon>Pseudomonadota</taxon>
        <taxon>Betaproteobacteria</taxon>
        <taxon>Burkholderiales</taxon>
        <taxon>Sphaerotilaceae</taxon>
        <taxon>Amphibiibacter</taxon>
    </lineage>
</organism>
<name>A0ACC6P3K9_9BURK</name>
<dbReference type="EMBL" id="JAWDIE010000015">
    <property type="protein sequence ID" value="MEJ7138788.1"/>
    <property type="molecule type" value="Genomic_DNA"/>
</dbReference>
<dbReference type="Proteomes" id="UP001364695">
    <property type="component" value="Unassembled WGS sequence"/>
</dbReference>
<protein>
    <submittedName>
        <fullName evidence="1">Uncharacterized protein</fullName>
    </submittedName>
</protein>
<comment type="caution">
    <text evidence="1">The sequence shown here is derived from an EMBL/GenBank/DDBJ whole genome shotgun (WGS) entry which is preliminary data.</text>
</comment>
<proteinExistence type="predicted"/>
<sequence>MQDVIVSAAEFQQRTILFKDVKSDSEAFVDTRLPGSTPKYNYTMIGSGVSANPHTPINLRLPHGFNIGGASMPNGITNNLHIHFTAEVFITFAGHWRFRWGPKGEQGEYVSEEGDILTVPTWIFRGFTNAGPDDGFLFTTLGQDVTGGVIWNPHVMRAARETGLAMDLNSKLVDLKVNPLPDDQLLPLMSEEEITRLRPYTLEQMRRRVVKQSDLVWSDFPFLDCALPGGTKQLAPVIGYGLSEDRNTEPPVTNPHGFKHEWLRAAPGNGLHAHRHDDSQVFIVQHGVWEVSVNQGSARMSTRLGPRDIFSVPKGAWRSLSCVEAGPQGQGQVLMVTGGDNRTRIEWAPEVVEAAARAGWRCDANGFAAPSAVVALAAC</sequence>
<evidence type="ECO:0000313" key="2">
    <source>
        <dbReference type="Proteomes" id="UP001364695"/>
    </source>
</evidence>